<dbReference type="NCBIfam" id="NF000658">
    <property type="entry name" value="PRK00029.1"/>
    <property type="match status" value="1"/>
</dbReference>
<evidence type="ECO:0000313" key="10">
    <source>
        <dbReference type="EMBL" id="CAB3265958.1"/>
    </source>
</evidence>
<protein>
    <recommendedName>
        <fullName evidence="9">Selenoprotein O</fullName>
    </recommendedName>
</protein>
<dbReference type="InterPro" id="IPR003846">
    <property type="entry name" value="SelO"/>
</dbReference>
<dbReference type="Pfam" id="PF02696">
    <property type="entry name" value="SelO"/>
    <property type="match status" value="1"/>
</dbReference>
<evidence type="ECO:0000256" key="6">
    <source>
        <dbReference type="ARBA" id="ARBA00022741"/>
    </source>
</evidence>
<comment type="cofactor">
    <cofactor evidence="1">
        <name>Mg(2+)</name>
        <dbReference type="ChEBI" id="CHEBI:18420"/>
    </cofactor>
</comment>
<keyword evidence="6" id="KW-0547">Nucleotide-binding</keyword>
<comment type="similarity">
    <text evidence="2">Belongs to the SELO family.</text>
</comment>
<dbReference type="GO" id="GO:0005524">
    <property type="term" value="F:ATP binding"/>
    <property type="evidence" value="ECO:0007669"/>
    <property type="project" value="UniProtKB-KW"/>
</dbReference>
<keyword evidence="7" id="KW-0067">ATP-binding</keyword>
<proteinExistence type="evidence at transcript level"/>
<keyword evidence="5" id="KW-0479">Metal-binding</keyword>
<evidence type="ECO:0000256" key="5">
    <source>
        <dbReference type="ARBA" id="ARBA00022723"/>
    </source>
</evidence>
<name>A0A6F9DSH5_9ASCI</name>
<sequence length="629" mass="70778">MTKQFLQTLRVFRTIASSANMESIQNINLENLALKSLPVDESKRPGTRKVSGACFSLVDSTPVESPRLVAKSTDALKLLNISGELNDEGLAKYFSGNKLLPGSVLASHCYCGHQFGYFSGQLGDGTVAYLGDLRNSNDERWEMQLKGIGPTPYSRAGDGRKVLRSSIREFLCSESMHHLGIPTTRAGAVVDSDTLVTRDMFYDGRARREHCALVLRIAPTFLRFGSFEIFKPSDETTGKEGPSVGQTDILIKLLKYTIETFYPEIAEEIPVCGTEQYLKFYKEVCLRTARMVAKWQCVGFCHGVLNTDNMSVLGLTIDYGPFGFLDVYDPDFICNSSDENGRYSYKKQPEICKWNLKKFAEALQDVLPLESSLQVLNEVYDNEFTQTYNAMMRKKIGLANKHDDDEMLIKQLLLTMKETFSDFTNTFRNLNLLDLPGVPNHEASKAKLLETILSCCLSLEDVKQASKPSIAAEQLDAIRALAQQNADLLALFGGEGTLQREIDKLEAFEKLQSLSEEEYTLGVKDKWTTWIEMYVSRLQQLTNDEGDVESLNAQRKEMMNLANPKYILRNYIAQNAIEEAEKGNYLEVQNVLRRLENPWSDTAGFPLYGFHNIMYNSPPPTASMGLRLS</sequence>
<evidence type="ECO:0000256" key="3">
    <source>
        <dbReference type="ARBA" id="ARBA00022679"/>
    </source>
</evidence>
<reference evidence="10" key="1">
    <citation type="submission" date="2020-04" db="EMBL/GenBank/DDBJ databases">
        <authorList>
            <person name="Neveu A P."/>
        </authorList>
    </citation>
    <scope>NUCLEOTIDE SEQUENCE</scope>
    <source>
        <tissue evidence="10">Whole embryo</tissue>
    </source>
</reference>
<dbReference type="PANTHER" id="PTHR12153">
    <property type="entry name" value="SELENOPROTEIN O"/>
    <property type="match status" value="1"/>
</dbReference>
<dbReference type="AlphaFoldDB" id="A0A6F9DSH5"/>
<evidence type="ECO:0000256" key="1">
    <source>
        <dbReference type="ARBA" id="ARBA00001946"/>
    </source>
</evidence>
<organism evidence="10">
    <name type="scientific">Phallusia mammillata</name>
    <dbReference type="NCBI Taxonomy" id="59560"/>
    <lineage>
        <taxon>Eukaryota</taxon>
        <taxon>Metazoa</taxon>
        <taxon>Chordata</taxon>
        <taxon>Tunicata</taxon>
        <taxon>Ascidiacea</taxon>
        <taxon>Phlebobranchia</taxon>
        <taxon>Ascidiidae</taxon>
        <taxon>Phallusia</taxon>
    </lineage>
</organism>
<dbReference type="GO" id="GO:0046872">
    <property type="term" value="F:metal ion binding"/>
    <property type="evidence" value="ECO:0007669"/>
    <property type="project" value="UniProtKB-KW"/>
</dbReference>
<evidence type="ECO:0000256" key="7">
    <source>
        <dbReference type="ARBA" id="ARBA00022840"/>
    </source>
</evidence>
<evidence type="ECO:0000256" key="9">
    <source>
        <dbReference type="ARBA" id="ARBA00031547"/>
    </source>
</evidence>
<keyword evidence="3" id="KW-0808">Transferase</keyword>
<evidence type="ECO:0000256" key="4">
    <source>
        <dbReference type="ARBA" id="ARBA00022695"/>
    </source>
</evidence>
<keyword evidence="4" id="KW-0548">Nucleotidyltransferase</keyword>
<keyword evidence="8" id="KW-0460">Magnesium</keyword>
<dbReference type="EMBL" id="LR790096">
    <property type="protein sequence ID" value="CAB3265958.1"/>
    <property type="molecule type" value="mRNA"/>
</dbReference>
<gene>
    <name evidence="10" type="primary">Selenoo</name>
</gene>
<dbReference type="HAMAP" id="MF_00692">
    <property type="entry name" value="SelO"/>
    <property type="match status" value="1"/>
</dbReference>
<dbReference type="GO" id="GO:0016779">
    <property type="term" value="F:nucleotidyltransferase activity"/>
    <property type="evidence" value="ECO:0007669"/>
    <property type="project" value="UniProtKB-KW"/>
</dbReference>
<dbReference type="PANTHER" id="PTHR12153:SF15">
    <property type="entry name" value="PROTEIN ADENYLYLTRANSFERASE SELO, MITOCHONDRIAL"/>
    <property type="match status" value="1"/>
</dbReference>
<evidence type="ECO:0000256" key="8">
    <source>
        <dbReference type="ARBA" id="ARBA00022842"/>
    </source>
</evidence>
<accession>A0A6F9DSH5</accession>
<evidence type="ECO:0000256" key="2">
    <source>
        <dbReference type="ARBA" id="ARBA00009747"/>
    </source>
</evidence>